<dbReference type="InterPro" id="IPR019734">
    <property type="entry name" value="TPR_rpt"/>
</dbReference>
<accession>A0A427Y5C9</accession>
<dbReference type="GO" id="GO:0101031">
    <property type="term" value="C:protein folding chaperone complex"/>
    <property type="evidence" value="ECO:0007669"/>
    <property type="project" value="TreeGrafter"/>
</dbReference>
<keyword evidence="1 2" id="KW-0802">TPR repeat</keyword>
<evidence type="ECO:0000256" key="1">
    <source>
        <dbReference type="ARBA" id="ARBA00022803"/>
    </source>
</evidence>
<dbReference type="SMART" id="SM00028">
    <property type="entry name" value="TPR"/>
    <property type="match status" value="3"/>
</dbReference>
<proteinExistence type="predicted"/>
<reference evidence="3 4" key="1">
    <citation type="submission" date="2018-11" db="EMBL/GenBank/DDBJ databases">
        <title>Genome sequence of Apiotrichum porosum DSM 27194.</title>
        <authorList>
            <person name="Aliyu H."/>
            <person name="Gorte O."/>
            <person name="Ochsenreither K."/>
        </authorList>
    </citation>
    <scope>NUCLEOTIDE SEQUENCE [LARGE SCALE GENOMIC DNA]</scope>
    <source>
        <strain evidence="3 4">DSM 27194</strain>
    </source>
</reference>
<dbReference type="Gene3D" id="1.25.40.10">
    <property type="entry name" value="Tetratricopeptide repeat domain"/>
    <property type="match status" value="1"/>
</dbReference>
<dbReference type="GeneID" id="39589071"/>
<keyword evidence="4" id="KW-1185">Reference proteome</keyword>
<comment type="caution">
    <text evidence="3">The sequence shown here is derived from an EMBL/GenBank/DDBJ whole genome shotgun (WGS) entry which is preliminary data.</text>
</comment>
<dbReference type="InterPro" id="IPR051966">
    <property type="entry name" value="RPAP3"/>
</dbReference>
<dbReference type="PANTHER" id="PTHR46423:SF1">
    <property type="entry name" value="RNA POLYMERASE II-ASSOCIATED PROTEIN 3"/>
    <property type="match status" value="1"/>
</dbReference>
<dbReference type="SUPFAM" id="SSF48452">
    <property type="entry name" value="TPR-like"/>
    <property type="match status" value="1"/>
</dbReference>
<gene>
    <name evidence="3" type="ORF">EHS24_004528</name>
</gene>
<dbReference type="RefSeq" id="XP_028479074.1">
    <property type="nucleotide sequence ID" value="XM_028620102.1"/>
</dbReference>
<feature type="repeat" description="TPR" evidence="2">
    <location>
        <begin position="84"/>
        <end position="117"/>
    </location>
</feature>
<dbReference type="EMBL" id="RSCE01000002">
    <property type="protein sequence ID" value="RSH86289.1"/>
    <property type="molecule type" value="Genomic_DNA"/>
</dbReference>
<dbReference type="PROSITE" id="PS50005">
    <property type="entry name" value="TPR"/>
    <property type="match status" value="1"/>
</dbReference>
<dbReference type="AlphaFoldDB" id="A0A427Y5C9"/>
<protein>
    <submittedName>
        <fullName evidence="3">Uncharacterized protein</fullName>
    </submittedName>
</protein>
<name>A0A427Y5C9_9TREE</name>
<dbReference type="STRING" id="105984.A0A427Y5C9"/>
<evidence type="ECO:0000313" key="3">
    <source>
        <dbReference type="EMBL" id="RSH86289.1"/>
    </source>
</evidence>
<dbReference type="OrthoDB" id="629492at2759"/>
<evidence type="ECO:0000256" key="2">
    <source>
        <dbReference type="PROSITE-ProRule" id="PRU00339"/>
    </source>
</evidence>
<sequence length="531" mass="59948">MEVPARIAIDEAASDRARAQGDKALASQDYHQALAAFTQAIEAHTFDFKAWCGRALAQLKLERWADAEVDATNALIAEEGEWLPQAYSRRGLARQHLGKLDAAMRDFKAALSHAPNDRSISRRIIKLEVTIAQRPAPVPSPPFTVSVTIDHTAYPHIIGLIILYSDPEVRLVLSHTCRAIRDRLNRLASHHEITGGADERGPYANITQPLPYGRVDRIYKDFAVPRKTTTARREVVAFLMTLNSGHSLDLRGPLDPEILSLLVLESDVLRIRPKKDGRYFQEDLDLRHCAIRKVVLFPTNRVFTVNPDLPFWSLLLPDTVTRLVVPLIVRLNDDGGLVTFHMPFKPNPEIDMMSLLRTAQQLNLPLAAKLILDVPDPSDQRELVIICPDVKTHNDKTRKDNVQDLVMSIHTLICQNTMWGLLWGVKWIKIVNLAGVVHWGLPSKSSTNIAKIQKGVTLFETLLRKNIETMLTNSVNTYQDLDERERLIHRKPPSPSEGLAKIMFLTKDKYCSTLKKGEWKMETVEKVPGFL</sequence>
<dbReference type="Proteomes" id="UP000279236">
    <property type="component" value="Unassembled WGS sequence"/>
</dbReference>
<organism evidence="3 4">
    <name type="scientific">Apiotrichum porosum</name>
    <dbReference type="NCBI Taxonomy" id="105984"/>
    <lineage>
        <taxon>Eukaryota</taxon>
        <taxon>Fungi</taxon>
        <taxon>Dikarya</taxon>
        <taxon>Basidiomycota</taxon>
        <taxon>Agaricomycotina</taxon>
        <taxon>Tremellomycetes</taxon>
        <taxon>Trichosporonales</taxon>
        <taxon>Trichosporonaceae</taxon>
        <taxon>Apiotrichum</taxon>
    </lineage>
</organism>
<dbReference type="InterPro" id="IPR011990">
    <property type="entry name" value="TPR-like_helical_dom_sf"/>
</dbReference>
<evidence type="ECO:0000313" key="4">
    <source>
        <dbReference type="Proteomes" id="UP000279236"/>
    </source>
</evidence>
<dbReference type="PANTHER" id="PTHR46423">
    <property type="entry name" value="RNA POLYMERASE II-ASSOCIATED PROTEIN 3"/>
    <property type="match status" value="1"/>
</dbReference>